<proteinExistence type="predicted"/>
<evidence type="ECO:0008006" key="3">
    <source>
        <dbReference type="Google" id="ProtNLM"/>
    </source>
</evidence>
<dbReference type="GO" id="GO:0046914">
    <property type="term" value="F:transition metal ion binding"/>
    <property type="evidence" value="ECO:0007669"/>
    <property type="project" value="InterPro"/>
</dbReference>
<dbReference type="InterPro" id="IPR036648">
    <property type="entry name" value="CN_Hdrase_a/SCN_Hdrase_g_sf"/>
</dbReference>
<dbReference type="EMBL" id="LPXN01000140">
    <property type="protein sequence ID" value="KZD03847.1"/>
    <property type="molecule type" value="Genomic_DNA"/>
</dbReference>
<evidence type="ECO:0000313" key="2">
    <source>
        <dbReference type="Proteomes" id="UP000076400"/>
    </source>
</evidence>
<protein>
    <recommendedName>
        <fullName evidence="3">Nitrile hydratase alpha /Thiocyanate hydrolase gamma domain-containing protein</fullName>
    </recommendedName>
</protein>
<comment type="caution">
    <text evidence="1">The sequence shown here is derived from an EMBL/GenBank/DDBJ whole genome shotgun (WGS) entry which is preliminary data.</text>
</comment>
<dbReference type="Proteomes" id="UP000076400">
    <property type="component" value="Unassembled WGS sequence"/>
</dbReference>
<sequence length="124" mass="12918">MNISVQRTVLDRITEIIERASLSADFRAELLAAPHAVLAEAGIEISPGLEIIVESLPAGRAPVAMDRRANPTALYLPIPLSDDAVLADDALEDIAGGTALAGFTVQDYAAFFADSLNARGGGVT</sequence>
<keyword evidence="2" id="KW-1185">Reference proteome</keyword>
<evidence type="ECO:0000313" key="1">
    <source>
        <dbReference type="EMBL" id="KZD03847.1"/>
    </source>
</evidence>
<dbReference type="RefSeq" id="WP_067558798.1">
    <property type="nucleotide sequence ID" value="NZ_LPXN01000140.1"/>
</dbReference>
<reference evidence="1 2" key="1">
    <citation type="submission" date="2015-12" db="EMBL/GenBank/DDBJ databases">
        <title>Genome sequence of Oceanibaculum pacificum MCCC 1A02656.</title>
        <authorList>
            <person name="Lu L."/>
            <person name="Lai Q."/>
            <person name="Shao Z."/>
            <person name="Qian P."/>
        </authorList>
    </citation>
    <scope>NUCLEOTIDE SEQUENCE [LARGE SCALE GENOMIC DNA]</scope>
    <source>
        <strain evidence="1 2">MCCC 1A02656</strain>
    </source>
</reference>
<organism evidence="1 2">
    <name type="scientific">Oceanibaculum pacificum</name>
    <dbReference type="NCBI Taxonomy" id="580166"/>
    <lineage>
        <taxon>Bacteria</taxon>
        <taxon>Pseudomonadati</taxon>
        <taxon>Pseudomonadota</taxon>
        <taxon>Alphaproteobacteria</taxon>
        <taxon>Rhodospirillales</taxon>
        <taxon>Oceanibaculaceae</taxon>
        <taxon>Oceanibaculum</taxon>
    </lineage>
</organism>
<dbReference type="GO" id="GO:0003824">
    <property type="term" value="F:catalytic activity"/>
    <property type="evidence" value="ECO:0007669"/>
    <property type="project" value="InterPro"/>
</dbReference>
<dbReference type="Gene3D" id="3.90.330.10">
    <property type="entry name" value="Nitrile hydratase alpha /Thiocyanate hydrolase gamma"/>
    <property type="match status" value="1"/>
</dbReference>
<dbReference type="AlphaFoldDB" id="A0A154VR79"/>
<dbReference type="SUPFAM" id="SSF56209">
    <property type="entry name" value="Nitrile hydratase alpha chain"/>
    <property type="match status" value="1"/>
</dbReference>
<gene>
    <name evidence="1" type="ORF">AUP43_12555</name>
</gene>
<name>A0A154VR79_9PROT</name>
<accession>A0A154VR79</accession>